<dbReference type="Proteomes" id="UP001583177">
    <property type="component" value="Unassembled WGS sequence"/>
</dbReference>
<organism evidence="2 3">
    <name type="scientific">Diaporthe australafricana</name>
    <dbReference type="NCBI Taxonomy" id="127596"/>
    <lineage>
        <taxon>Eukaryota</taxon>
        <taxon>Fungi</taxon>
        <taxon>Dikarya</taxon>
        <taxon>Ascomycota</taxon>
        <taxon>Pezizomycotina</taxon>
        <taxon>Sordariomycetes</taxon>
        <taxon>Sordariomycetidae</taxon>
        <taxon>Diaporthales</taxon>
        <taxon>Diaporthaceae</taxon>
        <taxon>Diaporthe</taxon>
    </lineage>
</organism>
<feature type="compositionally biased region" description="Basic and acidic residues" evidence="1">
    <location>
        <begin position="668"/>
        <end position="685"/>
    </location>
</feature>
<evidence type="ECO:0000313" key="3">
    <source>
        <dbReference type="Proteomes" id="UP001583177"/>
    </source>
</evidence>
<feature type="compositionally biased region" description="Basic and acidic residues" evidence="1">
    <location>
        <begin position="782"/>
        <end position="800"/>
    </location>
</feature>
<evidence type="ECO:0000313" key="2">
    <source>
        <dbReference type="EMBL" id="KAL1873233.1"/>
    </source>
</evidence>
<feature type="compositionally biased region" description="Polar residues" evidence="1">
    <location>
        <begin position="690"/>
        <end position="699"/>
    </location>
</feature>
<keyword evidence="3" id="KW-1185">Reference proteome</keyword>
<feature type="region of interest" description="Disordered" evidence="1">
    <location>
        <begin position="254"/>
        <end position="281"/>
    </location>
</feature>
<protein>
    <submittedName>
        <fullName evidence="2">Uncharacterized protein</fullName>
    </submittedName>
</protein>
<feature type="compositionally biased region" description="Low complexity" evidence="1">
    <location>
        <begin position="440"/>
        <end position="459"/>
    </location>
</feature>
<feature type="compositionally biased region" description="Basic residues" evidence="1">
    <location>
        <begin position="501"/>
        <end position="515"/>
    </location>
</feature>
<feature type="compositionally biased region" description="Polar residues" evidence="1">
    <location>
        <begin position="254"/>
        <end position="266"/>
    </location>
</feature>
<accession>A0ABR3XBD1</accession>
<dbReference type="EMBL" id="JAWRVE010000026">
    <property type="protein sequence ID" value="KAL1873233.1"/>
    <property type="molecule type" value="Genomic_DNA"/>
</dbReference>
<feature type="compositionally biased region" description="Low complexity" evidence="1">
    <location>
        <begin position="749"/>
        <end position="761"/>
    </location>
</feature>
<feature type="compositionally biased region" description="Basic and acidic residues" evidence="1">
    <location>
        <begin position="639"/>
        <end position="659"/>
    </location>
</feature>
<proteinExistence type="predicted"/>
<feature type="region of interest" description="Disordered" evidence="1">
    <location>
        <begin position="307"/>
        <end position="543"/>
    </location>
</feature>
<name>A0ABR3XBD1_9PEZI</name>
<feature type="compositionally biased region" description="Basic and acidic residues" evidence="1">
    <location>
        <begin position="717"/>
        <end position="742"/>
    </location>
</feature>
<feature type="compositionally biased region" description="Polar residues" evidence="1">
    <location>
        <begin position="307"/>
        <end position="330"/>
    </location>
</feature>
<gene>
    <name evidence="2" type="ORF">Daus18300_004053</name>
</gene>
<feature type="compositionally biased region" description="Low complexity" evidence="1">
    <location>
        <begin position="378"/>
        <end position="389"/>
    </location>
</feature>
<reference evidence="2 3" key="1">
    <citation type="journal article" date="2024" name="IMA Fungus">
        <title>IMA Genome - F19 : A genome assembly and annotation guide to empower mycologists, including annotated draft genome sequences of Ceratocystis pirilliformis, Diaporthe australafricana, Fusarium ophioides, Paecilomyces lecythidis, and Sporothrix stenoceras.</title>
        <authorList>
            <person name="Aylward J."/>
            <person name="Wilson A.M."/>
            <person name="Visagie C.M."/>
            <person name="Spraker J."/>
            <person name="Barnes I."/>
            <person name="Buitendag C."/>
            <person name="Ceriani C."/>
            <person name="Del Mar Angel L."/>
            <person name="du Plessis D."/>
            <person name="Fuchs T."/>
            <person name="Gasser K."/>
            <person name="Kramer D."/>
            <person name="Li W."/>
            <person name="Munsamy K."/>
            <person name="Piso A."/>
            <person name="Price J.L."/>
            <person name="Sonnekus B."/>
            <person name="Thomas C."/>
            <person name="van der Nest A."/>
            <person name="van Dijk A."/>
            <person name="van Heerden A."/>
            <person name="van Vuuren N."/>
            <person name="Yilmaz N."/>
            <person name="Duong T.A."/>
            <person name="van der Merwe N.A."/>
            <person name="Wingfield M.J."/>
            <person name="Wingfield B.D."/>
        </authorList>
    </citation>
    <scope>NUCLEOTIDE SEQUENCE [LARGE SCALE GENOMIC DNA]</scope>
    <source>
        <strain evidence="2 3">CMW 18300</strain>
    </source>
</reference>
<feature type="compositionally biased region" description="Polar residues" evidence="1">
    <location>
        <begin position="354"/>
        <end position="368"/>
    </location>
</feature>
<comment type="caution">
    <text evidence="2">The sequence shown here is derived from an EMBL/GenBank/DDBJ whole genome shotgun (WGS) entry which is preliminary data.</text>
</comment>
<feature type="compositionally biased region" description="Pro residues" evidence="1">
    <location>
        <begin position="390"/>
        <end position="399"/>
    </location>
</feature>
<feature type="region of interest" description="Disordered" evidence="1">
    <location>
        <begin position="616"/>
        <end position="852"/>
    </location>
</feature>
<feature type="compositionally biased region" description="Basic and acidic residues" evidence="1">
    <location>
        <begin position="616"/>
        <end position="630"/>
    </location>
</feature>
<sequence length="852" mass="93936">MATVKNTPQASPFARLFSSQAQVDSQLQKIRDKIYSFAWSCERRDSAKLGWVLSEYGIDRNIPLRWIGNALSGPNSDSIDEYSWELLLVNKQISADFTRFIYSVDDLDILVDLKAVHNNQNEASFDKIVILLQNANFQRYTKSGRVRIHFPYKYPFQNLPAFNQHALENIARALDNFQQLAHLSVHIVPMQAPQVYELRLATFPFYPMTMTNWRIRTLNSSTYNWDIVGREQLHQLNLAWDTFQANRSLTATAPTSDAAQKSTSHDVQVPPAKKGAGVSTKAMVVQKTWTNGSQKRKGRKLKALSTVTFSDVSRSTSEVPSDAVSSQASSHIPAPSKDGQSATIPDHNLGPEADSSQVKSAGANTSVQKAEKTPSYVSSAQSATASTRPPSSPISPPKPKTTSTVMNTSDFGPNDDVVESDTIDEQGLSVAKHAKHAPEESPQAEQSQMASSSSSTSSSVTLGRDQTEDEAALHATIEETPSVAATIAEVAEADDKGLGEKKKKRNRKKAKKSKVAKTADGLPDCNDAQNRPAEARDKDETDLENTIDAQANNSMRGGDWEGIFLNAKRPFPLAEITDLSPWHDTDNLLTYTRTNGNQGVISRDSDLDRFIRQKERKAAQESERQAERKRMKEKRQAKKMKEVLIRRKEPSDGLRRGLGDTKQPAGSKESDLRKRLGDIAEKCLGEDVPASTTDSSGDFDSNDEDISSPEDVGSSAEEAHHPRHEYPFRHEHFDANDSDAARHCHQLPSYSGSAGSGSPSSTIANMSPNEDRTSENNSQADHQLKWEPGHPGNDHIEKSISNKALLDNQHTMGQFADHSESSNSQFSGEAVASNAASPSQKHQQDHEIEDEH</sequence>
<evidence type="ECO:0000256" key="1">
    <source>
        <dbReference type="SAM" id="MobiDB-lite"/>
    </source>
</evidence>